<dbReference type="AlphaFoldDB" id="A0A914HGT0"/>
<sequence length="343" mass="39467">MSDNLQQRRNRELKVCDDIWLGMFPFLEPAELKFVMALLSDRFDALVDIHFKRTTEWALGNFEVQGSEDGARIAKRKGGSVEHLPIPQGPLPDKLIGFNHIEIEYIDHTVIAFLRRIRRLFNAGITLQLEILDLERRSWDVFVQHIWPLLSSNINGLDVADYSLHELRSRVSPTVLCDCVNLRSLSACLVPPEWPADDRREASDGQALTRWIHTPRQDGLPKTFQYFGDVLLDTMVNGFRETFLNASTAVNYIIVVIGRDVSGDYVPFDLKNEQTRERLAFRRQGDYKWLMERGPIVRDEKQWTEWKKAVDGSQQKNWIVVFLQDPYIGSLSPAAGPSNATER</sequence>
<dbReference type="WBParaSite" id="Gr19_v10_g16826.t1">
    <property type="protein sequence ID" value="Gr19_v10_g16826.t1"/>
    <property type="gene ID" value="Gr19_v10_g16826"/>
</dbReference>
<evidence type="ECO:0000313" key="2">
    <source>
        <dbReference type="WBParaSite" id="Gr19_v10_g16826.t1"/>
    </source>
</evidence>
<proteinExistence type="predicted"/>
<dbReference type="Proteomes" id="UP000887572">
    <property type="component" value="Unplaced"/>
</dbReference>
<protein>
    <submittedName>
        <fullName evidence="2">Uncharacterized protein</fullName>
    </submittedName>
</protein>
<accession>A0A914HGT0</accession>
<reference evidence="2" key="1">
    <citation type="submission" date="2022-11" db="UniProtKB">
        <authorList>
            <consortium name="WormBaseParasite"/>
        </authorList>
    </citation>
    <scope>IDENTIFICATION</scope>
</reference>
<organism evidence="1 2">
    <name type="scientific">Globodera rostochiensis</name>
    <name type="common">Golden nematode worm</name>
    <name type="synonym">Heterodera rostochiensis</name>
    <dbReference type="NCBI Taxonomy" id="31243"/>
    <lineage>
        <taxon>Eukaryota</taxon>
        <taxon>Metazoa</taxon>
        <taxon>Ecdysozoa</taxon>
        <taxon>Nematoda</taxon>
        <taxon>Chromadorea</taxon>
        <taxon>Rhabditida</taxon>
        <taxon>Tylenchina</taxon>
        <taxon>Tylenchomorpha</taxon>
        <taxon>Tylenchoidea</taxon>
        <taxon>Heteroderidae</taxon>
        <taxon>Heteroderinae</taxon>
        <taxon>Globodera</taxon>
    </lineage>
</organism>
<keyword evidence="1" id="KW-1185">Reference proteome</keyword>
<name>A0A914HGT0_GLORO</name>
<evidence type="ECO:0000313" key="1">
    <source>
        <dbReference type="Proteomes" id="UP000887572"/>
    </source>
</evidence>